<evidence type="ECO:0000256" key="10">
    <source>
        <dbReference type="ARBA" id="ARBA00023295"/>
    </source>
</evidence>
<dbReference type="PANTHER" id="PTHR34135:SF2">
    <property type="entry name" value="LYSOZYME"/>
    <property type="match status" value="1"/>
</dbReference>
<evidence type="ECO:0000256" key="9">
    <source>
        <dbReference type="ARBA" id="ARBA00023157"/>
    </source>
</evidence>
<comment type="similarity">
    <text evidence="3">Belongs to the glycosyl hydrolase 25 family.</text>
</comment>
<comment type="subcellular location">
    <subcellularLocation>
        <location evidence="2">Secreted</location>
    </subcellularLocation>
</comment>
<name>A0A5N6MUM4_9MICC</name>
<dbReference type="EMBL" id="VTFX01000001">
    <property type="protein sequence ID" value="KAD4060533.1"/>
    <property type="molecule type" value="Genomic_DNA"/>
</dbReference>
<dbReference type="GO" id="GO:0016998">
    <property type="term" value="P:cell wall macromolecule catabolic process"/>
    <property type="evidence" value="ECO:0007669"/>
    <property type="project" value="InterPro"/>
</dbReference>
<evidence type="ECO:0000313" key="15">
    <source>
        <dbReference type="Proteomes" id="UP000326852"/>
    </source>
</evidence>
<dbReference type="InterPro" id="IPR017853">
    <property type="entry name" value="GH"/>
</dbReference>
<keyword evidence="9" id="KW-1015">Disulfide bond</keyword>
<evidence type="ECO:0000256" key="13">
    <source>
        <dbReference type="SAM" id="SignalP"/>
    </source>
</evidence>
<dbReference type="Pfam" id="PF01183">
    <property type="entry name" value="Glyco_hydro_25"/>
    <property type="match status" value="1"/>
</dbReference>
<proteinExistence type="inferred from homology"/>
<feature type="region of interest" description="Disordered" evidence="12">
    <location>
        <begin position="43"/>
        <end position="109"/>
    </location>
</feature>
<dbReference type="CDD" id="cd06412">
    <property type="entry name" value="GH25_CH-type"/>
    <property type="match status" value="1"/>
</dbReference>
<evidence type="ECO:0000256" key="8">
    <source>
        <dbReference type="ARBA" id="ARBA00022801"/>
    </source>
</evidence>
<evidence type="ECO:0000313" key="14">
    <source>
        <dbReference type="EMBL" id="KAD4060533.1"/>
    </source>
</evidence>
<dbReference type="GO" id="GO:0009253">
    <property type="term" value="P:peptidoglycan catabolic process"/>
    <property type="evidence" value="ECO:0007669"/>
    <property type="project" value="InterPro"/>
</dbReference>
<reference evidence="14 15" key="1">
    <citation type="submission" date="2019-08" db="EMBL/GenBank/DDBJ databases">
        <title>Arthrobacter sp. nov., isolated from plateau pika and Tibetan wild ass.</title>
        <authorList>
            <person name="Ge Y."/>
        </authorList>
    </citation>
    <scope>NUCLEOTIDE SEQUENCE [LARGE SCALE GENOMIC DNA]</scope>
    <source>
        <strain evidence="14 15">785</strain>
    </source>
</reference>
<feature type="signal peptide" evidence="13">
    <location>
        <begin position="1"/>
        <end position="41"/>
    </location>
</feature>
<keyword evidence="7" id="KW-0081">Bacteriolytic enzyme</keyword>
<evidence type="ECO:0000256" key="7">
    <source>
        <dbReference type="ARBA" id="ARBA00022638"/>
    </source>
</evidence>
<keyword evidence="10" id="KW-0326">Glycosidase</keyword>
<evidence type="ECO:0000256" key="5">
    <source>
        <dbReference type="ARBA" id="ARBA00022525"/>
    </source>
</evidence>
<dbReference type="AlphaFoldDB" id="A0A5N6MUM4"/>
<feature type="compositionally biased region" description="Low complexity" evidence="12">
    <location>
        <begin position="47"/>
        <end position="64"/>
    </location>
</feature>
<evidence type="ECO:0000256" key="1">
    <source>
        <dbReference type="ARBA" id="ARBA00000632"/>
    </source>
</evidence>
<dbReference type="Gene3D" id="3.20.20.80">
    <property type="entry name" value="Glycosidases"/>
    <property type="match status" value="1"/>
</dbReference>
<evidence type="ECO:0000256" key="2">
    <source>
        <dbReference type="ARBA" id="ARBA00004613"/>
    </source>
</evidence>
<dbReference type="InterPro" id="IPR002053">
    <property type="entry name" value="Glyco_hydro_25"/>
</dbReference>
<keyword evidence="8" id="KW-0378">Hydrolase</keyword>
<feature type="chain" id="PRO_5025062237" description="lysozyme" evidence="13">
    <location>
        <begin position="42"/>
        <end position="793"/>
    </location>
</feature>
<comment type="caution">
    <text evidence="14">The sequence shown here is derived from an EMBL/GenBank/DDBJ whole genome shotgun (WGS) entry which is preliminary data.</text>
</comment>
<dbReference type="InterPro" id="IPR013207">
    <property type="entry name" value="LGFP"/>
</dbReference>
<feature type="compositionally biased region" description="Pro residues" evidence="12">
    <location>
        <begin position="65"/>
        <end position="82"/>
    </location>
</feature>
<dbReference type="PANTHER" id="PTHR34135">
    <property type="entry name" value="LYSOZYME"/>
    <property type="match status" value="1"/>
</dbReference>
<dbReference type="GO" id="GO:0003796">
    <property type="term" value="F:lysozyme activity"/>
    <property type="evidence" value="ECO:0007669"/>
    <property type="project" value="UniProtKB-EC"/>
</dbReference>
<comment type="catalytic activity">
    <reaction evidence="1">
        <text>Hydrolysis of (1-&gt;4)-beta-linkages between N-acetylmuramic acid and N-acetyl-D-glucosamine residues in a peptidoglycan and between N-acetyl-D-glucosamine residues in chitodextrins.</text>
        <dbReference type="EC" id="3.2.1.17"/>
    </reaction>
</comment>
<dbReference type="GO" id="GO:0031640">
    <property type="term" value="P:killing of cells of another organism"/>
    <property type="evidence" value="ECO:0007669"/>
    <property type="project" value="UniProtKB-KW"/>
</dbReference>
<evidence type="ECO:0000256" key="6">
    <source>
        <dbReference type="ARBA" id="ARBA00022529"/>
    </source>
</evidence>
<dbReference type="GO" id="GO:0005576">
    <property type="term" value="C:extracellular region"/>
    <property type="evidence" value="ECO:0007669"/>
    <property type="project" value="UniProtKB-SubCell"/>
</dbReference>
<comment type="function">
    <text evidence="11">This enzyme has both lysozyme (acetylmuramidase) and diacetylmuramidase activities.</text>
</comment>
<organism evidence="14 15">
    <name type="scientific">Arthrobacter yangruifuii</name>
    <dbReference type="NCBI Taxonomy" id="2606616"/>
    <lineage>
        <taxon>Bacteria</taxon>
        <taxon>Bacillati</taxon>
        <taxon>Actinomycetota</taxon>
        <taxon>Actinomycetes</taxon>
        <taxon>Micrococcales</taxon>
        <taxon>Micrococcaceae</taxon>
        <taxon>Arthrobacter</taxon>
    </lineage>
</organism>
<keyword evidence="13" id="KW-0732">Signal</keyword>
<dbReference type="PROSITE" id="PS51904">
    <property type="entry name" value="GLYCOSYL_HYDROL_F25_2"/>
    <property type="match status" value="1"/>
</dbReference>
<dbReference type="FunFam" id="3.20.20.80:FF:000060">
    <property type="entry name" value="Lysozyme M1"/>
    <property type="match status" value="1"/>
</dbReference>
<keyword evidence="5" id="KW-0964">Secreted</keyword>
<evidence type="ECO:0000256" key="4">
    <source>
        <dbReference type="ARBA" id="ARBA00012732"/>
    </source>
</evidence>
<dbReference type="SUPFAM" id="SSF51445">
    <property type="entry name" value="(Trans)glycosidases"/>
    <property type="match status" value="1"/>
</dbReference>
<keyword evidence="15" id="KW-1185">Reference proteome</keyword>
<dbReference type="Proteomes" id="UP000326852">
    <property type="component" value="Unassembled WGS sequence"/>
</dbReference>
<dbReference type="Pfam" id="PF08310">
    <property type="entry name" value="LGFP"/>
    <property type="match status" value="7"/>
</dbReference>
<gene>
    <name evidence="14" type="ORF">GD627_05760</name>
</gene>
<evidence type="ECO:0000256" key="12">
    <source>
        <dbReference type="SAM" id="MobiDB-lite"/>
    </source>
</evidence>
<dbReference type="GO" id="GO:0016052">
    <property type="term" value="P:carbohydrate catabolic process"/>
    <property type="evidence" value="ECO:0007669"/>
    <property type="project" value="TreeGrafter"/>
</dbReference>
<dbReference type="SMART" id="SM00641">
    <property type="entry name" value="Glyco_25"/>
    <property type="match status" value="1"/>
</dbReference>
<evidence type="ECO:0000256" key="11">
    <source>
        <dbReference type="ARBA" id="ARBA00055588"/>
    </source>
</evidence>
<dbReference type="InterPro" id="IPR018077">
    <property type="entry name" value="Glyco_hydro_fam25_subgr"/>
</dbReference>
<accession>A0A5N6MUM4</accession>
<evidence type="ECO:0000256" key="3">
    <source>
        <dbReference type="ARBA" id="ARBA00010646"/>
    </source>
</evidence>
<sequence>MPRALPGQTPGETVNTKTLTRWLGSAALTGALVCSMSPALAGPLNPTAPATPASESPAPAAPESLPSPVPAAPVPLPEPVPAPVTDSDSQTAGPTAEHLSETPADAPGLEADIKDEAGLLGARMGQGMERLLATGDPQVPTPEEKQQKLDAEAGQLETPLDTPDTTADEAPAATSAGFLATPAFAATAANTWMPAGIQGLDVSSHQENVDWAAAWRQGARFAYTKATEGTYYKNPYYKQQYNGSANTGMVRGAYHFAIPAVGSGAQEANYFVDNGGGWSADGRTLPPLLDIEYNPYPQLGNTCYNLSATQMITWIRDFSNTIQARTGRVPMIYTTTDWWRTCTGNTNAFSNHPLHLASYGQAAGALPNGWAAYNVWQYSSTGPFVGDSNVFKGTTADLDHFVRSASSAGSSSPAATAISRVAAANPVLGKSTSSVNCGLKDGGCYQNFEGGAVLWSAATGAYPSRNGSIRQAYQASGFENGVLGYPRSAEVCGIKNNGCYQDFQGGSILWSSATGARVSPNGAIRTAYQKQGFESGSLGYPTSGQVCGIKDNGCYQNFSGGAILWSAATGAQVSANRAIRTAYQAAGFENGVLGYPRGPEVCGIKNNGCYQDFQGGAILWSSATGAQVSPNGPVRTAYQKQGFESGTLGYPTGGQVCGIRDNGCYQNYQGGAILWSPATGAQPSPSGAIRTAYQKHGFENGGLGYPTSGEVCGIKDNGCYQNYQGGAITWTKSVGAHPTGGEIRRKWQSTGFEKGVLGYPTADESCKAGKCTQPFQGGRIDWTKAGGAVVTRK</sequence>
<dbReference type="GO" id="GO:0042742">
    <property type="term" value="P:defense response to bacterium"/>
    <property type="evidence" value="ECO:0007669"/>
    <property type="project" value="UniProtKB-KW"/>
</dbReference>
<protein>
    <recommendedName>
        <fullName evidence="4">lysozyme</fullName>
        <ecNumber evidence="4">3.2.1.17</ecNumber>
    </recommendedName>
</protein>
<dbReference type="EC" id="3.2.1.17" evidence="4"/>
<keyword evidence="6" id="KW-0929">Antimicrobial</keyword>